<sequence>MLQPTVRAWRPVRLAIAVLAAAAAPAAAQTSHAAGKIAISTKSDAARADFVKGRHLAENLRLEDSRAFFRQAIKKDPDFALAHLNLANSSPTGTEFFEHLGHAVKLADKASPGEQLVIRGAEAGANADPAGQLELYHKLVADYPKDERAHFLLGNAYFGRQEYDQAISEYRRATEIAPDFAPAYNIVGYAYRTLGRYGEAEQSFKKYVQLIPDDPNPYDSYAELLMKMGRFDESIAQYRKALAVNPQFSPSHVGIASNLMFQGKYDDSRAEAKKLYDGARNDGEKRAAMFANTVAYIDEGKTDLALAELQKQYALGEETDDAAAMAGDATFMGNVLLETGKPGQALKRFDQAVQVVSGSDLSPEVKENSKLLHRNNAARVAIASGDLAKAKRENEAFLREAQARKNLFQIRLGHEVAGMISLAEKDWDGALSHLAQANLQDPYNLYRQGLAYEGKGDQTKAKEMYAKAVGFNQLPTLNSAFVRLKARKVKV</sequence>
<feature type="repeat" description="TPR" evidence="3">
    <location>
        <begin position="181"/>
        <end position="214"/>
    </location>
</feature>
<dbReference type="Gene3D" id="1.25.40.10">
    <property type="entry name" value="Tetratricopeptide repeat domain"/>
    <property type="match status" value="2"/>
</dbReference>
<dbReference type="PROSITE" id="PS50293">
    <property type="entry name" value="TPR_REGION"/>
    <property type="match status" value="1"/>
</dbReference>
<evidence type="ECO:0000256" key="2">
    <source>
        <dbReference type="ARBA" id="ARBA00022803"/>
    </source>
</evidence>
<reference evidence="5" key="1">
    <citation type="submission" date="2013-10" db="EMBL/GenBank/DDBJ databases">
        <title>Functional metagenomics reveals novel beta-galactosidases not predictable from gene sequences.</title>
        <authorList>
            <person name="Cheng J."/>
            <person name="Engel K."/>
            <person name="Romantsov T."/>
            <person name="Neufeld J.D."/>
            <person name="Rose D.R."/>
            <person name="Charles T.C."/>
        </authorList>
    </citation>
    <scope>NUCLEOTIDE SEQUENCE</scope>
</reference>
<dbReference type="SUPFAM" id="SSF48452">
    <property type="entry name" value="TPR-like"/>
    <property type="match status" value="3"/>
</dbReference>
<dbReference type="Pfam" id="PF13414">
    <property type="entry name" value="TPR_11"/>
    <property type="match status" value="1"/>
</dbReference>
<dbReference type="PROSITE" id="PS50005">
    <property type="entry name" value="TPR"/>
    <property type="match status" value="3"/>
</dbReference>
<feature type="signal peptide" evidence="4">
    <location>
        <begin position="1"/>
        <end position="33"/>
    </location>
</feature>
<keyword evidence="4" id="KW-0732">Signal</keyword>
<evidence type="ECO:0000256" key="1">
    <source>
        <dbReference type="ARBA" id="ARBA00022737"/>
    </source>
</evidence>
<keyword evidence="2 3" id="KW-0802">TPR repeat</keyword>
<organism evidence="5">
    <name type="scientific">uncultured bacterium lac160</name>
    <dbReference type="NCBI Taxonomy" id="1447241"/>
    <lineage>
        <taxon>Bacteria</taxon>
        <taxon>environmental samples</taxon>
    </lineage>
</organism>
<evidence type="ECO:0000256" key="3">
    <source>
        <dbReference type="PROSITE-ProRule" id="PRU00339"/>
    </source>
</evidence>
<accession>X2L8A3</accession>
<dbReference type="PANTHER" id="PTHR44943">
    <property type="entry name" value="CELLULOSE SYNTHASE OPERON PROTEIN C"/>
    <property type="match status" value="1"/>
</dbReference>
<proteinExistence type="predicted"/>
<protein>
    <submittedName>
        <fullName evidence="5">Uncharacterized protein</fullName>
    </submittedName>
</protein>
<dbReference type="AlphaFoldDB" id="X2L8A3"/>
<dbReference type="SMART" id="SM00028">
    <property type="entry name" value="TPR"/>
    <property type="match status" value="6"/>
</dbReference>
<dbReference type="PANTHER" id="PTHR44943:SF8">
    <property type="entry name" value="TPR REPEAT-CONTAINING PROTEIN MJ0263"/>
    <property type="match status" value="1"/>
</dbReference>
<dbReference type="InterPro" id="IPR051685">
    <property type="entry name" value="Ycf3/AcsC/BcsC/TPR_MFPF"/>
</dbReference>
<feature type="repeat" description="TPR" evidence="3">
    <location>
        <begin position="147"/>
        <end position="180"/>
    </location>
</feature>
<keyword evidence="1" id="KW-0677">Repeat</keyword>
<feature type="repeat" description="TPR" evidence="3">
    <location>
        <begin position="215"/>
        <end position="248"/>
    </location>
</feature>
<evidence type="ECO:0000256" key="4">
    <source>
        <dbReference type="SAM" id="SignalP"/>
    </source>
</evidence>
<dbReference type="Pfam" id="PF13181">
    <property type="entry name" value="TPR_8"/>
    <property type="match status" value="2"/>
</dbReference>
<feature type="chain" id="PRO_5004951023" evidence="4">
    <location>
        <begin position="34"/>
        <end position="491"/>
    </location>
</feature>
<name>X2L8A3_9BACT</name>
<dbReference type="InterPro" id="IPR011990">
    <property type="entry name" value="TPR-like_helical_dom_sf"/>
</dbReference>
<evidence type="ECO:0000313" key="5">
    <source>
        <dbReference type="EMBL" id="AHN97969.1"/>
    </source>
</evidence>
<dbReference type="InterPro" id="IPR019734">
    <property type="entry name" value="TPR_rpt"/>
</dbReference>
<dbReference type="EMBL" id="KF796606">
    <property type="protein sequence ID" value="AHN97969.1"/>
    <property type="molecule type" value="Genomic_DNA"/>
</dbReference>